<keyword evidence="3" id="KW-1185">Reference proteome</keyword>
<gene>
    <name evidence="2" type="ORF">P7K49_011172</name>
</gene>
<evidence type="ECO:0000313" key="3">
    <source>
        <dbReference type="Proteomes" id="UP001266305"/>
    </source>
</evidence>
<feature type="compositionally biased region" description="Low complexity" evidence="1">
    <location>
        <begin position="180"/>
        <end position="190"/>
    </location>
</feature>
<evidence type="ECO:0000256" key="1">
    <source>
        <dbReference type="SAM" id="MobiDB-lite"/>
    </source>
</evidence>
<evidence type="ECO:0000313" key="2">
    <source>
        <dbReference type="EMBL" id="KAK2111426.1"/>
    </source>
</evidence>
<comment type="caution">
    <text evidence="2">The sequence shown here is derived from an EMBL/GenBank/DDBJ whole genome shotgun (WGS) entry which is preliminary data.</text>
</comment>
<feature type="region of interest" description="Disordered" evidence="1">
    <location>
        <begin position="53"/>
        <end position="82"/>
    </location>
</feature>
<dbReference type="Proteomes" id="UP001266305">
    <property type="component" value="Unassembled WGS sequence"/>
</dbReference>
<reference evidence="2 3" key="1">
    <citation type="submission" date="2023-05" db="EMBL/GenBank/DDBJ databases">
        <title>B98-5 Cell Line De Novo Hybrid Assembly: An Optical Mapping Approach.</title>
        <authorList>
            <person name="Kananen K."/>
            <person name="Auerbach J.A."/>
            <person name="Kautto E."/>
            <person name="Blachly J.S."/>
        </authorList>
    </citation>
    <scope>NUCLEOTIDE SEQUENCE [LARGE SCALE GENOMIC DNA]</scope>
    <source>
        <strain evidence="2">B95-8</strain>
        <tissue evidence="2">Cell line</tissue>
    </source>
</reference>
<organism evidence="2 3">
    <name type="scientific">Saguinus oedipus</name>
    <name type="common">Cotton-top tamarin</name>
    <name type="synonym">Oedipomidas oedipus</name>
    <dbReference type="NCBI Taxonomy" id="9490"/>
    <lineage>
        <taxon>Eukaryota</taxon>
        <taxon>Metazoa</taxon>
        <taxon>Chordata</taxon>
        <taxon>Craniata</taxon>
        <taxon>Vertebrata</taxon>
        <taxon>Euteleostomi</taxon>
        <taxon>Mammalia</taxon>
        <taxon>Eutheria</taxon>
        <taxon>Euarchontoglires</taxon>
        <taxon>Primates</taxon>
        <taxon>Haplorrhini</taxon>
        <taxon>Platyrrhini</taxon>
        <taxon>Cebidae</taxon>
        <taxon>Callitrichinae</taxon>
        <taxon>Saguinus</taxon>
    </lineage>
</organism>
<feature type="compositionally biased region" description="Basic and acidic residues" evidence="1">
    <location>
        <begin position="111"/>
        <end position="120"/>
    </location>
</feature>
<accession>A0ABQ9VQK4</accession>
<protein>
    <submittedName>
        <fullName evidence="2">Uncharacterized protein</fullName>
    </submittedName>
</protein>
<dbReference type="EMBL" id="JASSZA010000005">
    <property type="protein sequence ID" value="KAK2111426.1"/>
    <property type="molecule type" value="Genomic_DNA"/>
</dbReference>
<feature type="region of interest" description="Disordered" evidence="1">
    <location>
        <begin position="100"/>
        <end position="238"/>
    </location>
</feature>
<feature type="compositionally biased region" description="Basic and acidic residues" evidence="1">
    <location>
        <begin position="208"/>
        <end position="218"/>
    </location>
</feature>
<proteinExistence type="predicted"/>
<name>A0ABQ9VQK4_SAGOE</name>
<feature type="compositionally biased region" description="Low complexity" evidence="1">
    <location>
        <begin position="53"/>
        <end position="68"/>
    </location>
</feature>
<sequence>MPTLHSSSLSLQHISHTYESSHPYLHWGHINTIVLLLLISPTSPYAGALLCSSSPPRARPTTARSSRSVCSGHSGQELKCSEEELGASAPRLQERTALTAAAAPPAPSHGASERRSRCSEPSRASVARPLPKFAWGPKRGLPGNGGRSAAGVTATASSESPEKGQRSSESGSSPGGVGGAPQSPAPVAAGAERRGKGQQGRAFLETRGTWESRGEKRHFPVASILEGARRRTAFRRTP</sequence>